<dbReference type="AlphaFoldDB" id="A0A5N0EHX0"/>
<keyword evidence="4 6" id="KW-1133">Transmembrane helix</keyword>
<keyword evidence="8" id="KW-1185">Reference proteome</keyword>
<organism evidence="7 8">
    <name type="scientific">Nocardia colli</name>
    <dbReference type="NCBI Taxonomy" id="2545717"/>
    <lineage>
        <taxon>Bacteria</taxon>
        <taxon>Bacillati</taxon>
        <taxon>Actinomycetota</taxon>
        <taxon>Actinomycetes</taxon>
        <taxon>Mycobacteriales</taxon>
        <taxon>Nocardiaceae</taxon>
        <taxon>Nocardia</taxon>
    </lineage>
</organism>
<accession>A0A5N0EHX0</accession>
<dbReference type="RefSeq" id="WP_150403245.1">
    <property type="nucleotide sequence ID" value="NZ_VXLC01000006.1"/>
</dbReference>
<name>A0A5N0EHX0_9NOCA</name>
<evidence type="ECO:0000256" key="4">
    <source>
        <dbReference type="ARBA" id="ARBA00022989"/>
    </source>
</evidence>
<dbReference type="OrthoDB" id="3811961at2"/>
<protein>
    <submittedName>
        <fullName evidence="7">MFS transporter</fullName>
    </submittedName>
</protein>
<evidence type="ECO:0000256" key="2">
    <source>
        <dbReference type="ARBA" id="ARBA00022475"/>
    </source>
</evidence>
<keyword evidence="3 6" id="KW-0812">Transmembrane</keyword>
<dbReference type="InterPro" id="IPR011701">
    <property type="entry name" value="MFS"/>
</dbReference>
<feature type="transmembrane region" description="Helical" evidence="6">
    <location>
        <begin position="387"/>
        <end position="407"/>
    </location>
</feature>
<feature type="transmembrane region" description="Helical" evidence="6">
    <location>
        <begin position="297"/>
        <end position="315"/>
    </location>
</feature>
<feature type="transmembrane region" description="Helical" evidence="6">
    <location>
        <begin position="267"/>
        <end position="285"/>
    </location>
</feature>
<evidence type="ECO:0000313" key="8">
    <source>
        <dbReference type="Proteomes" id="UP000323876"/>
    </source>
</evidence>
<dbReference type="Proteomes" id="UP000323876">
    <property type="component" value="Unassembled WGS sequence"/>
</dbReference>
<comment type="subcellular location">
    <subcellularLocation>
        <location evidence="1">Cell membrane</location>
        <topology evidence="1">Multi-pass membrane protein</topology>
    </subcellularLocation>
</comment>
<evidence type="ECO:0000313" key="7">
    <source>
        <dbReference type="EMBL" id="KAA8887675.1"/>
    </source>
</evidence>
<feature type="transmembrane region" description="Helical" evidence="6">
    <location>
        <begin position="321"/>
        <end position="339"/>
    </location>
</feature>
<feature type="transmembrane region" description="Helical" evidence="6">
    <location>
        <begin position="116"/>
        <end position="137"/>
    </location>
</feature>
<dbReference type="PRINTS" id="PR01988">
    <property type="entry name" value="EXPORTERBACE"/>
</dbReference>
<feature type="transmembrane region" description="Helical" evidence="6">
    <location>
        <begin position="360"/>
        <end position="381"/>
    </location>
</feature>
<dbReference type="Gene3D" id="1.20.1250.20">
    <property type="entry name" value="MFS general substrate transporter like domains"/>
    <property type="match status" value="1"/>
</dbReference>
<dbReference type="PANTHER" id="PTHR23513">
    <property type="entry name" value="INTEGRAL MEMBRANE EFFLUX PROTEIN-RELATED"/>
    <property type="match status" value="1"/>
</dbReference>
<feature type="transmembrane region" description="Helical" evidence="6">
    <location>
        <begin position="92"/>
        <end position="110"/>
    </location>
</feature>
<evidence type="ECO:0000256" key="6">
    <source>
        <dbReference type="SAM" id="Phobius"/>
    </source>
</evidence>
<dbReference type="GO" id="GO:0022857">
    <property type="term" value="F:transmembrane transporter activity"/>
    <property type="evidence" value="ECO:0007669"/>
    <property type="project" value="InterPro"/>
</dbReference>
<dbReference type="InterPro" id="IPR022324">
    <property type="entry name" value="Bacilysin_exporter_BacE_put"/>
</dbReference>
<dbReference type="Pfam" id="PF07690">
    <property type="entry name" value="MFS_1"/>
    <property type="match status" value="1"/>
</dbReference>
<evidence type="ECO:0000256" key="3">
    <source>
        <dbReference type="ARBA" id="ARBA00022692"/>
    </source>
</evidence>
<dbReference type="SUPFAM" id="SSF103473">
    <property type="entry name" value="MFS general substrate transporter"/>
    <property type="match status" value="1"/>
</dbReference>
<feature type="transmembrane region" description="Helical" evidence="6">
    <location>
        <begin position="58"/>
        <end position="80"/>
    </location>
</feature>
<evidence type="ECO:0000256" key="1">
    <source>
        <dbReference type="ARBA" id="ARBA00004651"/>
    </source>
</evidence>
<feature type="transmembrane region" description="Helical" evidence="6">
    <location>
        <begin position="27"/>
        <end position="52"/>
    </location>
</feature>
<dbReference type="PANTHER" id="PTHR23513:SF6">
    <property type="entry name" value="MAJOR FACILITATOR SUPERFAMILY ASSOCIATED DOMAIN-CONTAINING PROTEIN"/>
    <property type="match status" value="1"/>
</dbReference>
<dbReference type="InterPro" id="IPR036259">
    <property type="entry name" value="MFS_trans_sf"/>
</dbReference>
<keyword evidence="5 6" id="KW-0472">Membrane</keyword>
<dbReference type="GO" id="GO:0005886">
    <property type="term" value="C:plasma membrane"/>
    <property type="evidence" value="ECO:0007669"/>
    <property type="project" value="UniProtKB-SubCell"/>
</dbReference>
<proteinExistence type="predicted"/>
<keyword evidence="2" id="KW-1003">Cell membrane</keyword>
<feature type="transmembrane region" description="Helical" evidence="6">
    <location>
        <begin position="233"/>
        <end position="255"/>
    </location>
</feature>
<reference evidence="7 8" key="1">
    <citation type="submission" date="2019-09" db="EMBL/GenBank/DDBJ databases">
        <authorList>
            <person name="Wang X."/>
        </authorList>
    </citation>
    <scope>NUCLEOTIDE SEQUENCE [LARGE SCALE GENOMIC DNA]</scope>
    <source>
        <strain evidence="7 8">CICC 11023</strain>
    </source>
</reference>
<comment type="caution">
    <text evidence="7">The sequence shown here is derived from an EMBL/GenBank/DDBJ whole genome shotgun (WGS) entry which is preliminary data.</text>
</comment>
<evidence type="ECO:0000256" key="5">
    <source>
        <dbReference type="ARBA" id="ARBA00023136"/>
    </source>
</evidence>
<dbReference type="EMBL" id="VXLC01000006">
    <property type="protein sequence ID" value="KAA8887675.1"/>
    <property type="molecule type" value="Genomic_DNA"/>
</dbReference>
<sequence length="412" mass="43282">MVTNRLSAQVVVGPGLGRDFERLWRGFAISSVGTFLALDAFTLIAVLVLHVGALQVSLMAAAGGAVGAVLAVPLGAWIEFRPKRQLMIRADLLRFLVLLTVPVAYFAGALSYPQLLVVAMVVAVADIVFLGAGSAHLKGLVPQDHLLAANGRFETATWVSTAVGPPLGGVLIGVLGPVVTVVLNAVSFVLSALCVRSIEVPEPAPPVRPAAPSRLVEITQGWRTIAANPVLRVLLCNTVLVNSLIMATAPVLAYLMLNDLGFAPWQYGLGFGVPCLGGVVGARLARPLVRRYGQRRILLGFGVARVPWLLGLPLVQPGAKGLLLVMAVEIGMITCISVFNPAFSTYRLLHTADDKVARVLTAWTITARVVTAAATVAWGVLAGQTSARTAIAAGAALMLVSVVLLPWRSARE</sequence>
<dbReference type="CDD" id="cd06173">
    <property type="entry name" value="MFS_MefA_like"/>
    <property type="match status" value="1"/>
</dbReference>
<gene>
    <name evidence="7" type="ORF">F3087_18650</name>
</gene>